<keyword evidence="3" id="KW-1185">Reference proteome</keyword>
<accession>A0A917GAE4</accession>
<protein>
    <submittedName>
        <fullName evidence="2">Uncharacterized protein</fullName>
    </submittedName>
</protein>
<feature type="compositionally biased region" description="Basic residues" evidence="1">
    <location>
        <begin position="1"/>
        <end position="14"/>
    </location>
</feature>
<evidence type="ECO:0000256" key="1">
    <source>
        <dbReference type="SAM" id="MobiDB-lite"/>
    </source>
</evidence>
<organism evidence="2 3">
    <name type="scientific">Lysinibacillus alkalisoli</name>
    <dbReference type="NCBI Taxonomy" id="1911548"/>
    <lineage>
        <taxon>Bacteria</taxon>
        <taxon>Bacillati</taxon>
        <taxon>Bacillota</taxon>
        <taxon>Bacilli</taxon>
        <taxon>Bacillales</taxon>
        <taxon>Bacillaceae</taxon>
        <taxon>Lysinibacillus</taxon>
    </lineage>
</organism>
<gene>
    <name evidence="2" type="ORF">GCM10007425_29140</name>
</gene>
<name>A0A917GAE4_9BACI</name>
<reference evidence="2" key="2">
    <citation type="submission" date="2020-09" db="EMBL/GenBank/DDBJ databases">
        <authorList>
            <person name="Sun Q."/>
            <person name="Zhou Y."/>
        </authorList>
    </citation>
    <scope>NUCLEOTIDE SEQUENCE</scope>
    <source>
        <strain evidence="2">CGMCC 1.15760</strain>
    </source>
</reference>
<evidence type="ECO:0000313" key="3">
    <source>
        <dbReference type="Proteomes" id="UP000616608"/>
    </source>
</evidence>
<comment type="caution">
    <text evidence="2">The sequence shown here is derived from an EMBL/GenBank/DDBJ whole genome shotgun (WGS) entry which is preliminary data.</text>
</comment>
<feature type="region of interest" description="Disordered" evidence="1">
    <location>
        <begin position="1"/>
        <end position="39"/>
    </location>
</feature>
<dbReference type="Proteomes" id="UP000616608">
    <property type="component" value="Unassembled WGS sequence"/>
</dbReference>
<proteinExistence type="predicted"/>
<dbReference type="RefSeq" id="WP_188615805.1">
    <property type="nucleotide sequence ID" value="NZ_BMJT01000013.1"/>
</dbReference>
<dbReference type="AlphaFoldDB" id="A0A917GAE4"/>
<reference evidence="2" key="1">
    <citation type="journal article" date="2014" name="Int. J. Syst. Evol. Microbiol.">
        <title>Complete genome sequence of Corynebacterium casei LMG S-19264T (=DSM 44701T), isolated from a smear-ripened cheese.</title>
        <authorList>
            <consortium name="US DOE Joint Genome Institute (JGI-PGF)"/>
            <person name="Walter F."/>
            <person name="Albersmeier A."/>
            <person name="Kalinowski J."/>
            <person name="Ruckert C."/>
        </authorList>
    </citation>
    <scope>NUCLEOTIDE SEQUENCE</scope>
    <source>
        <strain evidence="2">CGMCC 1.15760</strain>
    </source>
</reference>
<sequence length="242" mass="27430">MRKLLRKLFGKKKSKSEPKPTSIPTKHKRDYEGTLRPTPGKIQPKLSGLEFIDFDNYSFKDTNFQTPTDRQLAYATKLGIPIPDWASKSDVSVLITRFVEDKDFSAPNPDLVDFANMKQISFSGCAGKKYLYNTVFDNLSDYDKVAFFAFSLYRWLSGNRHGNLETSPLKATFYEFANTVIEDTSFMNSLKRYKGSDLRIFGKVNTPSGHIVDGGSTQTIAYKKTSTFLQAAFNTPLKRSSF</sequence>
<evidence type="ECO:0000313" key="2">
    <source>
        <dbReference type="EMBL" id="GGG32659.1"/>
    </source>
</evidence>
<dbReference type="EMBL" id="BMJT01000013">
    <property type="protein sequence ID" value="GGG32659.1"/>
    <property type="molecule type" value="Genomic_DNA"/>
</dbReference>